<dbReference type="InterPro" id="IPR036291">
    <property type="entry name" value="NAD(P)-bd_dom_sf"/>
</dbReference>
<comment type="caution">
    <text evidence="3">The sequence shown here is derived from an EMBL/GenBank/DDBJ whole genome shotgun (WGS) entry which is preliminary data.</text>
</comment>
<accession>A0A0B8ZWB8</accession>
<name>A0A0B8ZWB8_BRELN</name>
<evidence type="ECO:0008006" key="5">
    <source>
        <dbReference type="Google" id="ProtNLM"/>
    </source>
</evidence>
<dbReference type="Pfam" id="PF13561">
    <property type="entry name" value="adh_short_C2"/>
    <property type="match status" value="1"/>
</dbReference>
<evidence type="ECO:0000256" key="2">
    <source>
        <dbReference type="ARBA" id="ARBA00023002"/>
    </source>
</evidence>
<dbReference type="AlphaFoldDB" id="A0A0B8ZWB8"/>
<dbReference type="PRINTS" id="PR00081">
    <property type="entry name" value="GDHRDH"/>
</dbReference>
<evidence type="ECO:0000256" key="1">
    <source>
        <dbReference type="ARBA" id="ARBA00006484"/>
    </source>
</evidence>
<reference evidence="3 4" key="1">
    <citation type="submission" date="2014-11" db="EMBL/GenBank/DDBJ databases">
        <title>Draft Genome Sequence of Brevibacterium linens AE038-8.</title>
        <authorList>
            <person name="Maizel D."/>
            <person name="Utturkar S.M."/>
            <person name="Brown S.D."/>
            <person name="Ferrero M."/>
            <person name="Rosen B.P."/>
        </authorList>
    </citation>
    <scope>NUCLEOTIDE SEQUENCE [LARGE SCALE GENOMIC DNA]</scope>
    <source>
        <strain evidence="3 4">AE038-8</strain>
    </source>
</reference>
<organism evidence="3 4">
    <name type="scientific">Brevibacterium linens</name>
    <dbReference type="NCBI Taxonomy" id="1703"/>
    <lineage>
        <taxon>Bacteria</taxon>
        <taxon>Bacillati</taxon>
        <taxon>Actinomycetota</taxon>
        <taxon>Actinomycetes</taxon>
        <taxon>Micrococcales</taxon>
        <taxon>Brevibacteriaceae</taxon>
        <taxon>Brevibacterium</taxon>
    </lineage>
</organism>
<dbReference type="Gene3D" id="3.40.50.720">
    <property type="entry name" value="NAD(P)-binding Rossmann-like Domain"/>
    <property type="match status" value="1"/>
</dbReference>
<dbReference type="InterPro" id="IPR002347">
    <property type="entry name" value="SDR_fam"/>
</dbReference>
<protein>
    <recommendedName>
        <fullName evidence="5">Short-chain dehydrogenase</fullName>
    </recommendedName>
</protein>
<comment type="similarity">
    <text evidence="1">Belongs to the short-chain dehydrogenases/reductases (SDR) family.</text>
</comment>
<sequence>MKRTIVVTGAASGIGRATAEILEQQGDTVIRVDLEKGDVTGDLGDRDAIVQVAQKIADLSGGRIDGLVANAGVSAPTPLSPKINYIGTVLLIEALRPLLAESDAPRISVTTSAATLQGNDEKLVDLLLSGDAEAALARGAELASQGPAVGYANYSSSKRAISRWIRRVAPTDDYAGAGIGINGVGPGQVRTAMTKELFASEEGRKQAATAMPTPFNGPADAEDIAAVHAFLVSEANSRMTGQIIFVDGGFDAVSRGDDIWGTA</sequence>
<dbReference type="PANTHER" id="PTHR43008:SF4">
    <property type="entry name" value="CHAIN DEHYDROGENASE, PUTATIVE (AFU_ORTHOLOGUE AFUA_4G08710)-RELATED"/>
    <property type="match status" value="1"/>
</dbReference>
<keyword evidence="2" id="KW-0560">Oxidoreductase</keyword>
<evidence type="ECO:0000313" key="3">
    <source>
        <dbReference type="EMBL" id="KHS50722.1"/>
    </source>
</evidence>
<dbReference type="OrthoDB" id="3676637at2"/>
<dbReference type="Pfam" id="PF00106">
    <property type="entry name" value="adh_short"/>
    <property type="match status" value="1"/>
</dbReference>
<dbReference type="SUPFAM" id="SSF51735">
    <property type="entry name" value="NAD(P)-binding Rossmann-fold domains"/>
    <property type="match status" value="1"/>
</dbReference>
<dbReference type="PATRIC" id="fig|1703.6.peg.2742"/>
<dbReference type="EMBL" id="JTJZ01000022">
    <property type="protein sequence ID" value="KHS50722.1"/>
    <property type="molecule type" value="Genomic_DNA"/>
</dbReference>
<dbReference type="PANTHER" id="PTHR43008">
    <property type="entry name" value="BENZIL REDUCTASE"/>
    <property type="match status" value="1"/>
</dbReference>
<dbReference type="Proteomes" id="UP000031488">
    <property type="component" value="Unassembled WGS sequence"/>
</dbReference>
<proteinExistence type="inferred from homology"/>
<evidence type="ECO:0000313" key="4">
    <source>
        <dbReference type="Proteomes" id="UP000031488"/>
    </source>
</evidence>
<gene>
    <name evidence="3" type="ORF">AE0388_2794</name>
</gene>
<keyword evidence="4" id="KW-1185">Reference proteome</keyword>
<dbReference type="RefSeq" id="WP_039212252.1">
    <property type="nucleotide sequence ID" value="NZ_JTJZ01000022.1"/>
</dbReference>
<dbReference type="GO" id="GO:0050664">
    <property type="term" value="F:oxidoreductase activity, acting on NAD(P)H, oxygen as acceptor"/>
    <property type="evidence" value="ECO:0007669"/>
    <property type="project" value="TreeGrafter"/>
</dbReference>